<evidence type="ECO:0000256" key="1">
    <source>
        <dbReference type="SAM" id="MobiDB-lite"/>
    </source>
</evidence>
<name>A0A679BBJ2_ORYRU</name>
<dbReference type="AlphaFoldDB" id="A0A679BBJ2"/>
<feature type="region of interest" description="Disordered" evidence="1">
    <location>
        <begin position="68"/>
        <end position="90"/>
    </location>
</feature>
<organism evidence="2">
    <name type="scientific">Oryza rufipogon</name>
    <name type="common">Brownbeard rice</name>
    <name type="synonym">Asian wild rice</name>
    <dbReference type="NCBI Taxonomy" id="4529"/>
    <lineage>
        <taxon>Eukaryota</taxon>
        <taxon>Viridiplantae</taxon>
        <taxon>Streptophyta</taxon>
        <taxon>Embryophyta</taxon>
        <taxon>Tracheophyta</taxon>
        <taxon>Spermatophyta</taxon>
        <taxon>Magnoliopsida</taxon>
        <taxon>Liliopsida</taxon>
        <taxon>Poales</taxon>
        <taxon>Poaceae</taxon>
        <taxon>BOP clade</taxon>
        <taxon>Oryzoideae</taxon>
        <taxon>Oryzeae</taxon>
        <taxon>Oryzinae</taxon>
        <taxon>Oryza</taxon>
    </lineage>
</organism>
<gene>
    <name evidence="2" type="primary">ORUFIb0043P10.16</name>
</gene>
<protein>
    <submittedName>
        <fullName evidence="2">Uncharacterized protein</fullName>
    </submittedName>
</protein>
<reference evidence="2" key="1">
    <citation type="submission" date="2018-08" db="EMBL/GenBank/DDBJ databases">
        <title>Oryza rufipogon genomic DNA, chromosome 11, BAC clone:ORUFIb0043P10.</title>
        <authorList>
            <person name="Wu J."/>
            <person name="Kanamori H."/>
        </authorList>
    </citation>
    <scope>NUCLEOTIDE SEQUENCE</scope>
    <source>
        <strain evidence="2">W1943</strain>
    </source>
</reference>
<feature type="compositionally biased region" description="Basic residues" evidence="1">
    <location>
        <begin position="74"/>
        <end position="83"/>
    </location>
</feature>
<sequence length="90" mass="10208">MGNGDERMTEAGTACSGGSSMATCWIWCKERRLPRARRHGSGTILYPLHKDPARLRCFGNRRRGRRCDRDGRGGHNRSCRHTTRVVARPL</sequence>
<proteinExistence type="predicted"/>
<dbReference type="EMBL" id="AP018890">
    <property type="protein sequence ID" value="BBF90143.1"/>
    <property type="molecule type" value="Genomic_DNA"/>
</dbReference>
<evidence type="ECO:0000313" key="2">
    <source>
        <dbReference type="EMBL" id="BBF90143.1"/>
    </source>
</evidence>
<accession>A0A679BBJ2</accession>